<protein>
    <submittedName>
        <fullName evidence="1">Uncharacterized protein</fullName>
    </submittedName>
</protein>
<evidence type="ECO:0000313" key="2">
    <source>
        <dbReference type="Proteomes" id="UP001155604"/>
    </source>
</evidence>
<sequence>MTKKIIVITTDEEIEGFNIIKAILRQKLEVNRIIARDTQSYFGVLLDDNNRKPLCRLHFNAKQKYLGLMDANKNETRHPISSVDDIFNYSEQLLTTVTFYE</sequence>
<accession>A0A9X2WVT3</accession>
<dbReference type="AlphaFoldDB" id="A0A9X2WVT3"/>
<proteinExistence type="predicted"/>
<evidence type="ECO:0000313" key="1">
    <source>
        <dbReference type="EMBL" id="MCT7946360.1"/>
    </source>
</evidence>
<name>A0A9X2WVT3_9GAMM</name>
<reference evidence="1" key="1">
    <citation type="journal article" date="2023" name="Int. J. Syst. Evol. Microbiol.">
        <title>&lt;i&gt;Shewanella septentrionalis&lt;/i&gt; sp. nov. and &lt;i&gt;Shewanella holmiensis&lt;/i&gt; sp. nov., isolated from Baltic Sea water and sediments.</title>
        <authorList>
            <person name="Martin-Rodriguez A.J."/>
            <person name="Thorell K."/>
            <person name="Joffre E."/>
            <person name="Jensie-Markopoulos S."/>
            <person name="Moore E.R.B."/>
            <person name="Sjoling A."/>
        </authorList>
    </citation>
    <scope>NUCLEOTIDE SEQUENCE</scope>
    <source>
        <strain evidence="1">SP1W3</strain>
    </source>
</reference>
<dbReference type="EMBL" id="JAMTCC010000022">
    <property type="protein sequence ID" value="MCT7946360.1"/>
    <property type="molecule type" value="Genomic_DNA"/>
</dbReference>
<organism evidence="1 2">
    <name type="scientific">Shewanella septentrionalis</name>
    <dbReference type="NCBI Taxonomy" id="2952223"/>
    <lineage>
        <taxon>Bacteria</taxon>
        <taxon>Pseudomonadati</taxon>
        <taxon>Pseudomonadota</taxon>
        <taxon>Gammaproteobacteria</taxon>
        <taxon>Alteromonadales</taxon>
        <taxon>Shewanellaceae</taxon>
        <taxon>Shewanella</taxon>
    </lineage>
</organism>
<keyword evidence="2" id="KW-1185">Reference proteome</keyword>
<dbReference type="RefSeq" id="WP_261273006.1">
    <property type="nucleotide sequence ID" value="NZ_JAMTCC010000022.1"/>
</dbReference>
<comment type="caution">
    <text evidence="1">The sequence shown here is derived from an EMBL/GenBank/DDBJ whole genome shotgun (WGS) entry which is preliminary data.</text>
</comment>
<dbReference type="Proteomes" id="UP001155604">
    <property type="component" value="Unassembled WGS sequence"/>
</dbReference>
<gene>
    <name evidence="1" type="ORF">NE536_13435</name>
</gene>